<evidence type="ECO:0000256" key="4">
    <source>
        <dbReference type="ARBA" id="ARBA00022884"/>
    </source>
</evidence>
<dbReference type="PANTHER" id="PTHR15608:SF0">
    <property type="entry name" value="HIV TAT-SPECIFIC FACTOR 1"/>
    <property type="match status" value="1"/>
</dbReference>
<feature type="compositionally biased region" description="Basic and acidic residues" evidence="7">
    <location>
        <begin position="389"/>
        <end position="399"/>
    </location>
</feature>
<feature type="region of interest" description="Disordered" evidence="7">
    <location>
        <begin position="206"/>
        <end position="261"/>
    </location>
</feature>
<evidence type="ECO:0000256" key="2">
    <source>
        <dbReference type="ARBA" id="ARBA00022664"/>
    </source>
</evidence>
<dbReference type="EMBL" id="MSZU01000075">
    <property type="protein sequence ID" value="OMP88297.1"/>
    <property type="molecule type" value="Genomic_DNA"/>
</dbReference>
<evidence type="ECO:0000256" key="1">
    <source>
        <dbReference type="ARBA" id="ARBA00007747"/>
    </source>
</evidence>
<evidence type="ECO:0000313" key="9">
    <source>
        <dbReference type="EMBL" id="OMP88297.1"/>
    </source>
</evidence>
<dbReference type="GO" id="GO:0003723">
    <property type="term" value="F:RNA binding"/>
    <property type="evidence" value="ECO:0007669"/>
    <property type="project" value="UniProtKB-UniRule"/>
</dbReference>
<keyword evidence="5" id="KW-0508">mRNA splicing</keyword>
<accession>A0A1S8BLC4</accession>
<feature type="domain" description="RRM" evidence="8">
    <location>
        <begin position="116"/>
        <end position="206"/>
    </location>
</feature>
<evidence type="ECO:0000313" key="10">
    <source>
        <dbReference type="Proteomes" id="UP000190776"/>
    </source>
</evidence>
<evidence type="ECO:0000256" key="7">
    <source>
        <dbReference type="SAM" id="MobiDB-lite"/>
    </source>
</evidence>
<feature type="region of interest" description="Disordered" evidence="7">
    <location>
        <begin position="83"/>
        <end position="109"/>
    </location>
</feature>
<dbReference type="CDD" id="cd12285">
    <property type="entry name" value="RRM3_RBM39_like"/>
    <property type="match status" value="1"/>
</dbReference>
<dbReference type="InterPro" id="IPR012677">
    <property type="entry name" value="Nucleotide-bd_a/b_plait_sf"/>
</dbReference>
<proteinExistence type="inferred from homology"/>
<dbReference type="GO" id="GO:0005684">
    <property type="term" value="C:U2-type spliceosomal complex"/>
    <property type="evidence" value="ECO:0007669"/>
    <property type="project" value="TreeGrafter"/>
</dbReference>
<evidence type="ECO:0000256" key="3">
    <source>
        <dbReference type="ARBA" id="ARBA00022737"/>
    </source>
</evidence>
<dbReference type="STRING" id="420778.A0A1S8BLC4"/>
<dbReference type="PANTHER" id="PTHR15608">
    <property type="entry name" value="SPLICING FACTOR U2AF-ASSOCIATED PROTEIN 2"/>
    <property type="match status" value="1"/>
</dbReference>
<dbReference type="Proteomes" id="UP000190776">
    <property type="component" value="Unassembled WGS sequence"/>
</dbReference>
<dbReference type="SUPFAM" id="SSF54928">
    <property type="entry name" value="RNA-binding domain, RBD"/>
    <property type="match status" value="2"/>
</dbReference>
<comment type="caution">
    <text evidence="9">The sequence shown here is derived from an EMBL/GenBank/DDBJ whole genome shotgun (WGS) entry which is preliminary data.</text>
</comment>
<feature type="domain" description="RRM" evidence="8">
    <location>
        <begin position="269"/>
        <end position="354"/>
    </location>
</feature>
<dbReference type="InterPro" id="IPR035979">
    <property type="entry name" value="RBD_domain_sf"/>
</dbReference>
<sequence length="399" mass="45657">MANTRNAFPKTREEFDADDRVSWSKADNKFILEETNGNEWEFDDRLKRWVPTVDKDLLEQQGKAYQVAGVDESEDVSEKFKAKKRKANGGGDDVRQLHPHPGLISRSKNSKEMPSSAVYVTSIPLDATYEDIDEVFSKYGIIRESEDTEEKRIKMYTDEQGNFKGEALIVYYRPESVPMVINMLDDTAFNFKQGVNGNMRVQVADSSFKKQKVGEADDKQPRPPRKSQMDKLRAEAKKKEMDRKLTDWGDEDNYPLPTSSDGAGTRWERTVVLKHMFTLHELEEDPEAEDDIQTDIMEEAEKFGEVEKVFVFNEEPQGVVSIKFSDQSAAKQCVKAFNGRMFDKRSIVAYIADGKEFFKRTKRDDEEKEKARLEQFGKDLQSGALAKAVDGESDKNGED</sequence>
<dbReference type="AlphaFoldDB" id="A0A1S8BLC4"/>
<reference evidence="9 10" key="1">
    <citation type="submission" date="2017-01" db="EMBL/GenBank/DDBJ databases">
        <title>Draft genome sequence of Diplodia seriata F98.1, a fungal species involved in grapevine trunk diseases.</title>
        <authorList>
            <person name="Robert-Siegwald G."/>
            <person name="Vallet J."/>
            <person name="Abou-Mansour E."/>
            <person name="Xu J."/>
            <person name="Rey P."/>
            <person name="Bertsch C."/>
            <person name="Rego C."/>
            <person name="Larignon P."/>
            <person name="Fontaine F."/>
            <person name="Lebrun M.-H."/>
        </authorList>
    </citation>
    <scope>NUCLEOTIDE SEQUENCE [LARGE SCALE GENOMIC DNA]</scope>
    <source>
        <strain evidence="9 10">F98.1</strain>
    </source>
</reference>
<dbReference type="InterPro" id="IPR000504">
    <property type="entry name" value="RRM_dom"/>
</dbReference>
<comment type="similarity">
    <text evidence="1">Belongs to the HTATSF1 family.</text>
</comment>
<dbReference type="GO" id="GO:0005686">
    <property type="term" value="C:U2 snRNP"/>
    <property type="evidence" value="ECO:0007669"/>
    <property type="project" value="TreeGrafter"/>
</dbReference>
<dbReference type="SMART" id="SM00360">
    <property type="entry name" value="RRM"/>
    <property type="match status" value="2"/>
</dbReference>
<dbReference type="FunFam" id="3.30.70.330:FF:000105">
    <property type="entry name" value="HIV Tat-specific factor 1 homolog"/>
    <property type="match status" value="1"/>
</dbReference>
<keyword evidence="2" id="KW-0507">mRNA processing</keyword>
<feature type="compositionally biased region" description="Basic and acidic residues" evidence="7">
    <location>
        <begin position="212"/>
        <end position="247"/>
    </location>
</feature>
<dbReference type="Pfam" id="PF00076">
    <property type="entry name" value="RRM_1"/>
    <property type="match status" value="2"/>
</dbReference>
<keyword evidence="4 6" id="KW-0694">RNA-binding</keyword>
<keyword evidence="3" id="KW-0677">Repeat</keyword>
<feature type="region of interest" description="Disordered" evidence="7">
    <location>
        <begin position="378"/>
        <end position="399"/>
    </location>
</feature>
<dbReference type="GO" id="GO:0000398">
    <property type="term" value="P:mRNA splicing, via spliceosome"/>
    <property type="evidence" value="ECO:0007669"/>
    <property type="project" value="UniProtKB-ARBA"/>
</dbReference>
<protein>
    <submittedName>
        <fullName evidence="9">Splicing factor U2AF-associated protein 2</fullName>
    </submittedName>
</protein>
<name>A0A1S8BLC4_9PEZI</name>
<evidence type="ECO:0000256" key="5">
    <source>
        <dbReference type="ARBA" id="ARBA00023187"/>
    </source>
</evidence>
<evidence type="ECO:0000256" key="6">
    <source>
        <dbReference type="PROSITE-ProRule" id="PRU00176"/>
    </source>
</evidence>
<dbReference type="OrthoDB" id="10258585at2759"/>
<dbReference type="InterPro" id="IPR034393">
    <property type="entry name" value="TatSF1-like"/>
</dbReference>
<gene>
    <name evidence="9" type="ORF">BK809_0003054</name>
</gene>
<dbReference type="PROSITE" id="PS50102">
    <property type="entry name" value="RRM"/>
    <property type="match status" value="2"/>
</dbReference>
<organism evidence="9 10">
    <name type="scientific">Diplodia seriata</name>
    <dbReference type="NCBI Taxonomy" id="420778"/>
    <lineage>
        <taxon>Eukaryota</taxon>
        <taxon>Fungi</taxon>
        <taxon>Dikarya</taxon>
        <taxon>Ascomycota</taxon>
        <taxon>Pezizomycotina</taxon>
        <taxon>Dothideomycetes</taxon>
        <taxon>Dothideomycetes incertae sedis</taxon>
        <taxon>Botryosphaeriales</taxon>
        <taxon>Botryosphaeriaceae</taxon>
        <taxon>Diplodia</taxon>
    </lineage>
</organism>
<evidence type="ECO:0000259" key="8">
    <source>
        <dbReference type="PROSITE" id="PS50102"/>
    </source>
</evidence>
<dbReference type="Gene3D" id="3.30.70.330">
    <property type="match status" value="2"/>
</dbReference>